<proteinExistence type="inferred from homology"/>
<evidence type="ECO:0000313" key="7">
    <source>
        <dbReference type="Proteomes" id="UP001498476"/>
    </source>
</evidence>
<evidence type="ECO:0000256" key="1">
    <source>
        <dbReference type="ARBA" id="ARBA00022679"/>
    </source>
</evidence>
<name>A0ABR1HB07_9HYPO</name>
<evidence type="ECO:0000256" key="2">
    <source>
        <dbReference type="RuleBase" id="RU003523"/>
    </source>
</evidence>
<evidence type="ECO:0000256" key="3">
    <source>
        <dbReference type="SAM" id="MobiDB-lite"/>
    </source>
</evidence>
<dbReference type="SUPFAM" id="SSF51569">
    <property type="entry name" value="Aldolase"/>
    <property type="match status" value="1"/>
</dbReference>
<dbReference type="EMBL" id="JAZAVJ010000049">
    <property type="protein sequence ID" value="KAK7418256.1"/>
    <property type="molecule type" value="Genomic_DNA"/>
</dbReference>
<dbReference type="InterPro" id="IPR000891">
    <property type="entry name" value="PYR_CT"/>
</dbReference>
<feature type="domain" description="2-isopropylmalate synthase/homocitrate synthase post-catalytic" evidence="5">
    <location>
        <begin position="258"/>
        <end position="316"/>
    </location>
</feature>
<dbReference type="Pfam" id="PF00682">
    <property type="entry name" value="HMGL-like"/>
    <property type="match status" value="1"/>
</dbReference>
<keyword evidence="1 2" id="KW-0808">Transferase</keyword>
<feature type="domain" description="Pyruvate carboxyltransferase" evidence="4">
    <location>
        <begin position="42"/>
        <end position="214"/>
    </location>
</feature>
<feature type="region of interest" description="Disordered" evidence="3">
    <location>
        <begin position="1"/>
        <end position="34"/>
    </location>
</feature>
<dbReference type="Gene3D" id="3.20.20.70">
    <property type="entry name" value="Aldolase class I"/>
    <property type="match status" value="1"/>
</dbReference>
<dbReference type="PANTHER" id="PTHR10277">
    <property type="entry name" value="HOMOCITRATE SYNTHASE-RELATED"/>
    <property type="match status" value="1"/>
</dbReference>
<gene>
    <name evidence="6" type="primary">LYS21_2</name>
    <name evidence="6" type="ORF">QQX98_004041</name>
</gene>
<dbReference type="InterPro" id="IPR050073">
    <property type="entry name" value="2-IPM_HCS-like"/>
</dbReference>
<keyword evidence="7" id="KW-1185">Reference proteome</keyword>
<accession>A0ABR1HB07</accession>
<protein>
    <submittedName>
        <fullName evidence="6">Homocitrate synthase lys21</fullName>
        <ecNumber evidence="6">2.3.3.14</ecNumber>
    </submittedName>
</protein>
<evidence type="ECO:0000313" key="6">
    <source>
        <dbReference type="EMBL" id="KAK7418256.1"/>
    </source>
</evidence>
<dbReference type="Pfam" id="PF22617">
    <property type="entry name" value="HCS_D2"/>
    <property type="match status" value="1"/>
</dbReference>
<dbReference type="InterPro" id="IPR013785">
    <property type="entry name" value="Aldolase_TIM"/>
</dbReference>
<evidence type="ECO:0000259" key="5">
    <source>
        <dbReference type="Pfam" id="PF22617"/>
    </source>
</evidence>
<keyword evidence="6" id="KW-0012">Acyltransferase</keyword>
<dbReference type="PROSITE" id="PS00815">
    <property type="entry name" value="AIPM_HOMOCIT_SYNTH_1"/>
    <property type="match status" value="1"/>
</dbReference>
<evidence type="ECO:0000259" key="4">
    <source>
        <dbReference type="Pfam" id="PF00682"/>
    </source>
</evidence>
<dbReference type="Gene3D" id="1.10.238.260">
    <property type="match status" value="1"/>
</dbReference>
<organism evidence="6 7">
    <name type="scientific">Neonectria punicea</name>
    <dbReference type="NCBI Taxonomy" id="979145"/>
    <lineage>
        <taxon>Eukaryota</taxon>
        <taxon>Fungi</taxon>
        <taxon>Dikarya</taxon>
        <taxon>Ascomycota</taxon>
        <taxon>Pezizomycotina</taxon>
        <taxon>Sordariomycetes</taxon>
        <taxon>Hypocreomycetidae</taxon>
        <taxon>Hypocreales</taxon>
        <taxon>Nectriaceae</taxon>
        <taxon>Neonectria</taxon>
    </lineage>
</organism>
<dbReference type="GO" id="GO:0004410">
    <property type="term" value="F:homocitrate synthase activity"/>
    <property type="evidence" value="ECO:0007669"/>
    <property type="project" value="UniProtKB-EC"/>
</dbReference>
<dbReference type="EC" id="2.3.3.14" evidence="6"/>
<reference evidence="6 7" key="1">
    <citation type="journal article" date="2025" name="Microbiol. Resour. Announc.">
        <title>Draft genome sequences for Neonectria magnoliae and Neonectria punicea, canker pathogens of Liriodendron tulipifera and Acer saccharum in West Virginia.</title>
        <authorList>
            <person name="Petronek H.M."/>
            <person name="Kasson M.T."/>
            <person name="Metheny A.M."/>
            <person name="Stauder C.M."/>
            <person name="Lovett B."/>
            <person name="Lynch S.C."/>
            <person name="Garnas J.R."/>
            <person name="Kasson L.R."/>
            <person name="Stajich J.E."/>
        </authorList>
    </citation>
    <scope>NUCLEOTIDE SEQUENCE [LARGE SCALE GENOMIC DNA]</scope>
    <source>
        <strain evidence="6 7">NRRL 64653</strain>
    </source>
</reference>
<dbReference type="PANTHER" id="PTHR10277:SF48">
    <property type="entry name" value="HOMOCITRATE SYNTHASE, CYTOSOLIC ISOZYME-RELATED"/>
    <property type="match status" value="1"/>
</dbReference>
<dbReference type="InterPro" id="IPR054691">
    <property type="entry name" value="LeuA/HCS_post-cat"/>
</dbReference>
<sequence>MASELDSGAVTSIGRVPDHTRPDESTGDSAPTSNRFKIVGMLREGEQLTNASSDTDAKIKIATALSDFGVQYIELTSPAASEQSRKDCEAICKLGLKSKILTRVRSSAEEAKLACDTGVAGVEVVVNTSTEEFSNGKDMADIKKTALEVIAYIKSRGVEVIFSTEDGFRDLVDLRDLYRTVDQAGVTRVRVADTLGCATPRQVHDLVSTLRSQILLVQALGAFLARMVVEDRNYVTSTYKLPQLQALEELVAEHAQIAGIHSKAVLKSPSTYEIIDPADFGVTRNVHFASRLTGWNAIKGRAEQLGLTMTDDQIKEL</sequence>
<dbReference type="InterPro" id="IPR002034">
    <property type="entry name" value="AIPM/Hcit_synth_CS"/>
</dbReference>
<comment type="caution">
    <text evidence="6">The sequence shown here is derived from an EMBL/GenBank/DDBJ whole genome shotgun (WGS) entry which is preliminary data.</text>
</comment>
<comment type="similarity">
    <text evidence="2">Belongs to the alpha-IPM synthase/homocitrate synthase family.</text>
</comment>
<dbReference type="Proteomes" id="UP001498476">
    <property type="component" value="Unassembled WGS sequence"/>
</dbReference>